<evidence type="ECO:0000256" key="1">
    <source>
        <dbReference type="ARBA" id="ARBA00000382"/>
    </source>
</evidence>
<accession>A0A1J4JIM7</accession>
<gene>
    <name evidence="10" type="ORF">TRFO_08608</name>
</gene>
<organism evidence="10 11">
    <name type="scientific">Tritrichomonas foetus</name>
    <dbReference type="NCBI Taxonomy" id="1144522"/>
    <lineage>
        <taxon>Eukaryota</taxon>
        <taxon>Metamonada</taxon>
        <taxon>Parabasalia</taxon>
        <taxon>Tritrichomonadida</taxon>
        <taxon>Tritrichomonadidae</taxon>
        <taxon>Tritrichomonas</taxon>
    </lineage>
</organism>
<evidence type="ECO:0000256" key="3">
    <source>
        <dbReference type="ARBA" id="ARBA00012780"/>
    </source>
</evidence>
<evidence type="ECO:0000256" key="7">
    <source>
        <dbReference type="ARBA" id="ARBA00023295"/>
    </source>
</evidence>
<dbReference type="AlphaFoldDB" id="A0A1J4JIM7"/>
<evidence type="ECO:0000259" key="9">
    <source>
        <dbReference type="PROSITE" id="PS50015"/>
    </source>
</evidence>
<evidence type="ECO:0000313" key="10">
    <source>
        <dbReference type="EMBL" id="OHS99048.1"/>
    </source>
</evidence>
<sequence>MFAFLISSVICDCFFEDGNWYCNQVEQVEYQNIGTSGTYQRVTYMDGNSGQCNKEGHSYNGNFAPLNEEFSYHFRGPLNLKKFAVYYPDGNKYNRKTYYNAETKQADNIVFTNAMGGTAGSGVWSPNFGNSISFAASDGKAGAGSPQTLNDVTLPSTSEFHIWSGEKCEGNDCGYYLPGIPAYHGFKGSRVVLMQFKMPHDYSGNDMPAIWSLNAQIPRTQQYGDCSCWSTGCGEYDLFEVVTNNQEKMISHIHTAQGGNPPNKVPGGGAGNQDYFIRPTNNYMTGAVIYYEDGSKTTIIDVTSKNLNFGDSYSMSDVEGWRSSKGSVAYGMNSNSDNLNSNYDLNSDNTSMKCDFCRKLSQQLIEAFEDGLSEQQIIDQFTNACSYTGNMKSQCESFVTLYLPKFIEQLKTSIAKISAGRLCTFIHLCERKRV</sequence>
<proteinExistence type="inferred from homology"/>
<dbReference type="OrthoDB" id="118256at2759"/>
<dbReference type="InterPro" id="IPR008139">
    <property type="entry name" value="SaposinB_dom"/>
</dbReference>
<dbReference type="Proteomes" id="UP000179807">
    <property type="component" value="Unassembled WGS sequence"/>
</dbReference>
<comment type="caution">
    <text evidence="10">The sequence shown here is derived from an EMBL/GenBank/DDBJ whole genome shotgun (WGS) entry which is preliminary data.</text>
</comment>
<protein>
    <recommendedName>
        <fullName evidence="3">glucan endo-1,3-beta-D-glucosidase</fullName>
        <ecNumber evidence="3">3.2.1.39</ecNumber>
    </recommendedName>
</protein>
<dbReference type="GeneID" id="94829097"/>
<dbReference type="PANTHER" id="PTHR31737">
    <property type="entry name" value="PROTEIN TOS1"/>
    <property type="match status" value="1"/>
</dbReference>
<keyword evidence="7" id="KW-0326">Glycosidase</keyword>
<dbReference type="GO" id="GO:0071555">
    <property type="term" value="P:cell wall organization"/>
    <property type="evidence" value="ECO:0007669"/>
    <property type="project" value="UniProtKB-KW"/>
</dbReference>
<evidence type="ECO:0000256" key="8">
    <source>
        <dbReference type="ARBA" id="ARBA00023316"/>
    </source>
</evidence>
<reference evidence="10" key="1">
    <citation type="submission" date="2016-10" db="EMBL/GenBank/DDBJ databases">
        <authorList>
            <person name="Benchimol M."/>
            <person name="Almeida L.G."/>
            <person name="Vasconcelos A.T."/>
            <person name="Perreira-Neves A."/>
            <person name="Rosa I.A."/>
            <person name="Tasca T."/>
            <person name="Bogo M.R."/>
            <person name="de Souza W."/>
        </authorList>
    </citation>
    <scope>NUCLEOTIDE SEQUENCE [LARGE SCALE GENOMIC DNA]</scope>
    <source>
        <strain evidence="10">K</strain>
    </source>
</reference>
<evidence type="ECO:0000256" key="4">
    <source>
        <dbReference type="ARBA" id="ARBA00022729"/>
    </source>
</evidence>
<dbReference type="GO" id="GO:0042973">
    <property type="term" value="F:glucan endo-1,3-beta-D-glucosidase activity"/>
    <property type="evidence" value="ECO:0007669"/>
    <property type="project" value="UniProtKB-EC"/>
</dbReference>
<dbReference type="InterPro" id="IPR011001">
    <property type="entry name" value="Saposin-like"/>
</dbReference>
<dbReference type="InterPro" id="IPR018805">
    <property type="entry name" value="YJL171C/Tos1_C"/>
</dbReference>
<dbReference type="Gene3D" id="2.60.120.200">
    <property type="match status" value="1"/>
</dbReference>
<dbReference type="SUPFAM" id="SSF47862">
    <property type="entry name" value="Saposin"/>
    <property type="match status" value="1"/>
</dbReference>
<evidence type="ECO:0000256" key="5">
    <source>
        <dbReference type="ARBA" id="ARBA00022801"/>
    </source>
</evidence>
<evidence type="ECO:0000313" key="11">
    <source>
        <dbReference type="Proteomes" id="UP000179807"/>
    </source>
</evidence>
<comment type="similarity">
    <text evidence="2">Belongs to the PGA52 family.</text>
</comment>
<evidence type="ECO:0000256" key="2">
    <source>
        <dbReference type="ARBA" id="ARBA00006055"/>
    </source>
</evidence>
<evidence type="ECO:0000256" key="6">
    <source>
        <dbReference type="ARBA" id="ARBA00023157"/>
    </source>
</evidence>
<keyword evidence="4" id="KW-0732">Signal</keyword>
<dbReference type="PANTHER" id="PTHR31737:SF2">
    <property type="entry name" value="PROTEIN TOS1"/>
    <property type="match status" value="1"/>
</dbReference>
<dbReference type="Pfam" id="PF10290">
    <property type="entry name" value="YJL171C_Tos1_N"/>
    <property type="match status" value="1"/>
</dbReference>
<keyword evidence="8" id="KW-0961">Cell wall biogenesis/degradation</keyword>
<dbReference type="VEuPathDB" id="TrichDB:TRFO_08608"/>
<dbReference type="PROSITE" id="PS50015">
    <property type="entry name" value="SAP_B"/>
    <property type="match status" value="1"/>
</dbReference>
<dbReference type="EC" id="3.2.1.39" evidence="3"/>
<dbReference type="Gene3D" id="1.10.225.10">
    <property type="entry name" value="Saposin-like"/>
    <property type="match status" value="1"/>
</dbReference>
<dbReference type="Pfam" id="PF10287">
    <property type="entry name" value="YJL171C_Tos1_C"/>
    <property type="match status" value="1"/>
</dbReference>
<dbReference type="SMART" id="SM00741">
    <property type="entry name" value="SapB"/>
    <property type="match status" value="1"/>
</dbReference>
<keyword evidence="11" id="KW-1185">Reference proteome</keyword>
<dbReference type="RefSeq" id="XP_068352185.1">
    <property type="nucleotide sequence ID" value="XM_068494393.1"/>
</dbReference>
<keyword evidence="6" id="KW-1015">Disulfide bond</keyword>
<comment type="catalytic activity">
    <reaction evidence="1">
        <text>Hydrolysis of (1-&gt;3)-beta-D-glucosidic linkages in (1-&gt;3)-beta-D-glucans.</text>
        <dbReference type="EC" id="3.2.1.39"/>
    </reaction>
</comment>
<name>A0A1J4JIM7_9EUKA</name>
<dbReference type="EMBL" id="MLAK01001026">
    <property type="protein sequence ID" value="OHS99048.1"/>
    <property type="molecule type" value="Genomic_DNA"/>
</dbReference>
<feature type="domain" description="Saposin B-type" evidence="9">
    <location>
        <begin position="350"/>
        <end position="433"/>
    </location>
</feature>
<dbReference type="InterPro" id="IPR018807">
    <property type="entry name" value="YJL171C/Tos1_N"/>
</dbReference>
<keyword evidence="5" id="KW-0378">Hydrolase</keyword>